<keyword evidence="4" id="KW-1185">Reference proteome</keyword>
<feature type="compositionally biased region" description="Polar residues" evidence="1">
    <location>
        <begin position="1"/>
        <end position="12"/>
    </location>
</feature>
<dbReference type="EMBL" id="WJEC01007861">
    <property type="protein sequence ID" value="KAF7466093.1"/>
    <property type="molecule type" value="Genomic_DNA"/>
</dbReference>
<protein>
    <submittedName>
        <fullName evidence="3">Uncharacterized protein</fullName>
    </submittedName>
</protein>
<dbReference type="Proteomes" id="UP000335636">
    <property type="component" value="Unassembled WGS sequence"/>
</dbReference>
<evidence type="ECO:0000256" key="1">
    <source>
        <dbReference type="SAM" id="MobiDB-lite"/>
    </source>
</evidence>
<name>A0A5E4BGH4_MARMO</name>
<dbReference type="AlphaFoldDB" id="A0A5E4BGH4"/>
<evidence type="ECO:0000313" key="4">
    <source>
        <dbReference type="Proteomes" id="UP000335636"/>
    </source>
</evidence>
<dbReference type="Proteomes" id="UP000662637">
    <property type="component" value="Unassembled WGS sequence"/>
</dbReference>
<reference evidence="3 4" key="1">
    <citation type="submission" date="2019-04" db="EMBL/GenBank/DDBJ databases">
        <authorList>
            <person name="Alioto T."/>
            <person name="Alioto T."/>
        </authorList>
    </citation>
    <scope>NUCLEOTIDE SEQUENCE [LARGE SCALE GENOMIC DNA]</scope>
</reference>
<reference evidence="2" key="2">
    <citation type="submission" date="2020-08" db="EMBL/GenBank/DDBJ databases">
        <authorList>
            <person name="Shumante A."/>
            <person name="Zimin A.V."/>
            <person name="Puiu D."/>
            <person name="Salzberg S.L."/>
        </authorList>
    </citation>
    <scope>NUCLEOTIDE SEQUENCE</scope>
    <source>
        <strain evidence="2">WC2-LM</strain>
        <tissue evidence="2">Liver</tissue>
    </source>
</reference>
<evidence type="ECO:0000313" key="2">
    <source>
        <dbReference type="EMBL" id="KAF7466093.1"/>
    </source>
</evidence>
<feature type="region of interest" description="Disordered" evidence="1">
    <location>
        <begin position="1"/>
        <end position="63"/>
    </location>
</feature>
<dbReference type="EMBL" id="CABDUW010000409">
    <property type="protein sequence ID" value="VTJ68071.1"/>
    <property type="molecule type" value="Genomic_DNA"/>
</dbReference>
<accession>A0A5E4BGH4</accession>
<organism evidence="3 4">
    <name type="scientific">Marmota monax</name>
    <name type="common">Woodchuck</name>
    <dbReference type="NCBI Taxonomy" id="9995"/>
    <lineage>
        <taxon>Eukaryota</taxon>
        <taxon>Metazoa</taxon>
        <taxon>Chordata</taxon>
        <taxon>Craniata</taxon>
        <taxon>Vertebrata</taxon>
        <taxon>Euteleostomi</taxon>
        <taxon>Mammalia</taxon>
        <taxon>Eutheria</taxon>
        <taxon>Euarchontoglires</taxon>
        <taxon>Glires</taxon>
        <taxon>Rodentia</taxon>
        <taxon>Sciuromorpha</taxon>
        <taxon>Sciuridae</taxon>
        <taxon>Xerinae</taxon>
        <taxon>Marmotini</taxon>
        <taxon>Marmota</taxon>
    </lineage>
</organism>
<proteinExistence type="predicted"/>
<sequence length="99" mass="10642">MKGPQSTHQATPPASPRLVKEGGPRVCMASPHLQQGRGTVPGGERMQNRGAPEAPLSTAAHKHKKQELLHPCDTEYPVFVHQTAIQETNGIIQCGACQK</sequence>
<gene>
    <name evidence="2" type="ORF">GHT09_002885</name>
    <name evidence="3" type="ORF">MONAX_5E040005</name>
</gene>
<evidence type="ECO:0000313" key="3">
    <source>
        <dbReference type="EMBL" id="VTJ68071.1"/>
    </source>
</evidence>